<evidence type="ECO:0000313" key="4">
    <source>
        <dbReference type="RefSeq" id="XP_035678200.1"/>
    </source>
</evidence>
<dbReference type="GeneID" id="118416993"/>
<dbReference type="SUPFAM" id="SSF54495">
    <property type="entry name" value="UBC-like"/>
    <property type="match status" value="1"/>
</dbReference>
<organism evidence="3 4">
    <name type="scientific">Branchiostoma floridae</name>
    <name type="common">Florida lancelet</name>
    <name type="synonym">Amphioxus</name>
    <dbReference type="NCBI Taxonomy" id="7739"/>
    <lineage>
        <taxon>Eukaryota</taxon>
        <taxon>Metazoa</taxon>
        <taxon>Chordata</taxon>
        <taxon>Cephalochordata</taxon>
        <taxon>Leptocardii</taxon>
        <taxon>Amphioxiformes</taxon>
        <taxon>Branchiostomatidae</taxon>
        <taxon>Branchiostoma</taxon>
    </lineage>
</organism>
<keyword evidence="3" id="KW-1185">Reference proteome</keyword>
<dbReference type="OMA" id="RRCNEHI"/>
<reference evidence="3" key="1">
    <citation type="journal article" date="2020" name="Nat. Ecol. Evol.">
        <title>Deeply conserved synteny resolves early events in vertebrate evolution.</title>
        <authorList>
            <person name="Simakov O."/>
            <person name="Marletaz F."/>
            <person name="Yue J.X."/>
            <person name="O'Connell B."/>
            <person name="Jenkins J."/>
            <person name="Brandt A."/>
            <person name="Calef R."/>
            <person name="Tung C.H."/>
            <person name="Huang T.K."/>
            <person name="Schmutz J."/>
            <person name="Satoh N."/>
            <person name="Yu J.K."/>
            <person name="Putnam N.H."/>
            <person name="Green R.E."/>
            <person name="Rokhsar D.S."/>
        </authorList>
    </citation>
    <scope>NUCLEOTIDE SEQUENCE [LARGE SCALE GENOMIC DNA]</scope>
    <source>
        <strain evidence="3">S238N-H82</strain>
    </source>
</reference>
<name>A0A9J7MT50_BRAFL</name>
<gene>
    <name evidence="4" type="primary">LOC118416993</name>
</gene>
<dbReference type="SMART" id="SM00212">
    <property type="entry name" value="UBCc"/>
    <property type="match status" value="1"/>
</dbReference>
<feature type="compositionally biased region" description="Polar residues" evidence="1">
    <location>
        <begin position="361"/>
        <end position="372"/>
    </location>
</feature>
<dbReference type="InterPro" id="IPR016135">
    <property type="entry name" value="UBQ-conjugating_enzyme/RWD"/>
</dbReference>
<protein>
    <submittedName>
        <fullName evidence="4">AKT-interacting protein-like isoform X1</fullName>
    </submittedName>
</protein>
<sequence length="378" mass="42614">MTTTTPDSMVHPMAPGYHGHLAEIMYKRLALKKFQKDLFKLRRAPSHDSFLLELKKAGSSGGGAVRSAVGRKQLPPVPPGAGASDTTPRASDRRSTQDSSPNGIPQSYGPFFLEYSLMAEYNLLQRQRIPGIYVIPSAKSPLFWFGVVFVRQGLFQEGVFKFYVIVPDNYPDGDCPRVIFDPPIFHPVVDIETGELDVKRGFTKWRRNVNHIWQVLLYVRRIFYKIDTKNPLNPEAAVLYDKELDVFRRKVTETIRRCNEHLYDPPTTDDPHAIRFTTWDPSVHEDAKKQVLSPKNLNSVPDTDDSPPGVSSRETKSQGSDLRARQRMPRPQAFPGSSQAPLKPSADRKPRLSEARKVKETTSGSLVITTLTRDVADT</sequence>
<dbReference type="CDD" id="cd23814">
    <property type="entry name" value="UEV_AKTIP"/>
    <property type="match status" value="1"/>
</dbReference>
<dbReference type="Proteomes" id="UP000001554">
    <property type="component" value="Chromosome 6"/>
</dbReference>
<dbReference type="PROSITE" id="PS50127">
    <property type="entry name" value="UBC_2"/>
    <property type="match status" value="1"/>
</dbReference>
<proteinExistence type="predicted"/>
<evidence type="ECO:0000256" key="1">
    <source>
        <dbReference type="SAM" id="MobiDB-lite"/>
    </source>
</evidence>
<feature type="compositionally biased region" description="Basic and acidic residues" evidence="1">
    <location>
        <begin position="345"/>
        <end position="360"/>
    </location>
</feature>
<dbReference type="KEGG" id="bfo:118416993"/>
<evidence type="ECO:0000313" key="3">
    <source>
        <dbReference type="Proteomes" id="UP000001554"/>
    </source>
</evidence>
<reference evidence="4" key="2">
    <citation type="submission" date="2025-08" db="UniProtKB">
        <authorList>
            <consortium name="RefSeq"/>
        </authorList>
    </citation>
    <scope>IDENTIFICATION</scope>
    <source>
        <strain evidence="4">S238N-H82</strain>
        <tissue evidence="4">Testes</tissue>
    </source>
</reference>
<feature type="region of interest" description="Disordered" evidence="1">
    <location>
        <begin position="58"/>
        <end position="105"/>
    </location>
</feature>
<dbReference type="AlphaFoldDB" id="A0A9J7MT50"/>
<dbReference type="InterPro" id="IPR000608">
    <property type="entry name" value="UBC"/>
</dbReference>
<accession>A0A9J7MT50</accession>
<feature type="region of interest" description="Disordered" evidence="1">
    <location>
        <begin position="287"/>
        <end position="378"/>
    </location>
</feature>
<dbReference type="PANTHER" id="PTHR24067">
    <property type="entry name" value="UBIQUITIN-CONJUGATING ENZYME E2"/>
    <property type="match status" value="1"/>
</dbReference>
<dbReference type="Gene3D" id="3.10.110.10">
    <property type="entry name" value="Ubiquitin Conjugating Enzyme"/>
    <property type="match status" value="1"/>
</dbReference>
<dbReference type="OrthoDB" id="5596422at2759"/>
<feature type="domain" description="UBC core" evidence="2">
    <location>
        <begin position="112"/>
        <end position="260"/>
    </location>
</feature>
<evidence type="ECO:0000259" key="2">
    <source>
        <dbReference type="PROSITE" id="PS50127"/>
    </source>
</evidence>
<dbReference type="RefSeq" id="XP_035678200.1">
    <property type="nucleotide sequence ID" value="XM_035822307.1"/>
</dbReference>
<dbReference type="InterPro" id="IPR050113">
    <property type="entry name" value="Ub_conjugating_enzyme"/>
</dbReference>
<dbReference type="Pfam" id="PF00179">
    <property type="entry name" value="UQ_con"/>
    <property type="match status" value="1"/>
</dbReference>